<sequence length="66" mass="7445">MHQHQNAEALRTDMGLIGVQTGNAELQRKIEEASAKQRREMAESIRAMPEEMLMSFKFVPRGASLS</sequence>
<reference evidence="1 2" key="1">
    <citation type="submission" date="2016-10" db="EMBL/GenBank/DDBJ databases">
        <title>Genome sequence of the basidiomycete white-rot fungus Trametes pubescens.</title>
        <authorList>
            <person name="Makela M.R."/>
            <person name="Granchi Z."/>
            <person name="Peng M."/>
            <person name="De Vries R.P."/>
            <person name="Grigoriev I."/>
            <person name="Riley R."/>
            <person name="Hilden K."/>
        </authorList>
    </citation>
    <scope>NUCLEOTIDE SEQUENCE [LARGE SCALE GENOMIC DNA]</scope>
    <source>
        <strain evidence="1 2">FBCC735</strain>
    </source>
</reference>
<evidence type="ECO:0000313" key="2">
    <source>
        <dbReference type="Proteomes" id="UP000184267"/>
    </source>
</evidence>
<dbReference type="OrthoDB" id="2423701at2759"/>
<gene>
    <name evidence="1" type="ORF">TRAPUB_5265</name>
</gene>
<protein>
    <submittedName>
        <fullName evidence="1">Uncharacterized protein</fullName>
    </submittedName>
</protein>
<proteinExistence type="predicted"/>
<name>A0A1M2V912_TRAPU</name>
<accession>A0A1M2V912</accession>
<dbReference type="EMBL" id="MNAD01001563">
    <property type="protein sequence ID" value="OJT04029.1"/>
    <property type="molecule type" value="Genomic_DNA"/>
</dbReference>
<evidence type="ECO:0000313" key="1">
    <source>
        <dbReference type="EMBL" id="OJT04029.1"/>
    </source>
</evidence>
<organism evidence="1 2">
    <name type="scientific">Trametes pubescens</name>
    <name type="common">White-rot fungus</name>
    <dbReference type="NCBI Taxonomy" id="154538"/>
    <lineage>
        <taxon>Eukaryota</taxon>
        <taxon>Fungi</taxon>
        <taxon>Dikarya</taxon>
        <taxon>Basidiomycota</taxon>
        <taxon>Agaricomycotina</taxon>
        <taxon>Agaricomycetes</taxon>
        <taxon>Polyporales</taxon>
        <taxon>Polyporaceae</taxon>
        <taxon>Trametes</taxon>
    </lineage>
</organism>
<keyword evidence="2" id="KW-1185">Reference proteome</keyword>
<comment type="caution">
    <text evidence="1">The sequence shown here is derived from an EMBL/GenBank/DDBJ whole genome shotgun (WGS) entry which is preliminary data.</text>
</comment>
<dbReference type="Proteomes" id="UP000184267">
    <property type="component" value="Unassembled WGS sequence"/>
</dbReference>
<dbReference type="AlphaFoldDB" id="A0A1M2V912"/>